<gene>
    <name evidence="11" type="primary">PNN</name>
    <name evidence="11" type="ORF">L345_10085</name>
</gene>
<feature type="domain" description="SH3" evidence="10">
    <location>
        <begin position="551"/>
        <end position="613"/>
    </location>
</feature>
<feature type="coiled-coil region" evidence="8">
    <location>
        <begin position="163"/>
        <end position="228"/>
    </location>
</feature>
<dbReference type="Proteomes" id="UP000018936">
    <property type="component" value="Unassembled WGS sequence"/>
</dbReference>
<keyword evidence="2 7" id="KW-0728">SH3 domain</keyword>
<dbReference type="InterPro" id="IPR006786">
    <property type="entry name" value="Pinin_SDK_MemA"/>
</dbReference>
<feature type="compositionally biased region" description="Basic and acidic residues" evidence="9">
    <location>
        <begin position="338"/>
        <end position="350"/>
    </location>
</feature>
<organism evidence="11 12">
    <name type="scientific">Ophiophagus hannah</name>
    <name type="common">King cobra</name>
    <name type="synonym">Naja hannah</name>
    <dbReference type="NCBI Taxonomy" id="8665"/>
    <lineage>
        <taxon>Eukaryota</taxon>
        <taxon>Metazoa</taxon>
        <taxon>Chordata</taxon>
        <taxon>Craniata</taxon>
        <taxon>Vertebrata</taxon>
        <taxon>Euteleostomi</taxon>
        <taxon>Lepidosauria</taxon>
        <taxon>Squamata</taxon>
        <taxon>Bifurcata</taxon>
        <taxon>Unidentata</taxon>
        <taxon>Episquamata</taxon>
        <taxon>Toxicofera</taxon>
        <taxon>Serpentes</taxon>
        <taxon>Colubroidea</taxon>
        <taxon>Elapidae</taxon>
        <taxon>Elapinae</taxon>
        <taxon>Ophiophagus</taxon>
    </lineage>
</organism>
<proteinExistence type="predicted"/>
<dbReference type="Pfam" id="PF07653">
    <property type="entry name" value="SH3_2"/>
    <property type="match status" value="1"/>
</dbReference>
<sequence>MAVAVRALQEQLEKAKESLKHVDENIRKLTGRDPNDVRPAQGRLLAIAGPGGGRGRGSLLLRRGFSDSGGGPPAKQRDLEGSTNRLAGERRTRRESRHESDAEDDDVKKPALQSSVVATSKERTRRDLIQDQNMDEKGKQRNRRIFGLLMGTLQKFKQESTVATERQKRRQEIEQKLEVQAEEERKQVENERRELFEERRAKQTELRLLEQKVELAQLQEEWNEHNAKIIKYIRTKTKPHLFYIPGRMCPATQKMFDDSQKKLNGLFENRRTEFAEQINKMEARPRRQSVKEKEHQEVQKEEKKEDQNKEQEEGKVVQQVEEMETGNKSNDIEMEEVREEKEVGASHSDGEIEQEEEEQKEEMEVKVEEEAEVKENDRQIDNQIEEVELVVKGESEGIQPIDGEQDIMEINETDCTEPLENEISTEVEPEMECNAQPEQEGPTVALEKEEPSKPEVDAEPEESEEKEPESIPISEAEVQPQSESNIFLRMLKILGISLILLILSLSTNTKSTKVLSAQKKCGDSECESKSCYTDYCTVWINIASIFNFYPASMSRVLAIKDYTGPDCRYLCFKSGEEIMVYFKLSREREDLWAGSKGKEFGYFPMDAVQTEEVFVTEEIEVPTKETDFLCLDGEEYVFENEDSILNHRAEENEHVSLYTNGKDSDFNMPEDEIMKLPDTSIPKEYSSHSKADQDESSQQEDPISQALIPVPTQSTWTVSGIAGWLGLRREENKEAFGKSSEIAEQVTFRHRKIAIADNADIKEQPKESKMEPHSWFQSSLTDLLHFGNEKSGHDLLYKDGDPDLHSSCNTASNSGHHDRTAASETRIEKHSDNELSESNWFDLKLNDILTFGYAQKDKEQLANGEADQNKDSLPPNIQSVPVEDGLREATVEQMLYEEQNKYVKKNIEQTAESVVDEEKEKYHEEITSPDITDTEVPLGNERPDFMNMEAASFSTELAENLKSSSTEQDSVSRNQIIENTPESEKIKSQSEKYTNNDTQEDVIDSHKENEFVEVKSRLYLEREKQLANKIAELIEERCKLMDKLSLHKKEYAELENTLKDGSFLQESTIASNIKIQYEELNGSNSALKNEIEHLEKELKEEKSKQSEQDDLMAEIQKRRASLENEAKSIQCQVAEAKTTLKVYEINRERLTTSLQDAVEENRHLHESEKQLLQEAEGWNERFNELNEQIKMYESSQANLEEALKNKESQVKSLTDCLLGMKDWSCATGEHDSMGDNRKDNDIKHETENKQHFDVPEKETVKKLIYAAKLNAHLKSAETERNQIYSKLADEKKAKEELAERIERLQREHVSLQSENIGVQNEIQKLQQKLKVMTELYQENEMSLHRKLTVEEKERLQKEEKLSKVDEKINHAAEELHTYRHRVKDLEEELERTVCSYEKQINSHEKKAHDNWLTARAAERQLNDMRKENLHRRQNMFYDIWMALVFCHLYNEQSLPPRRPERFYPNPVNSGRLSGPAELRSYNMHSVDKTDGPSSENNLRMDLSRDELRDHSNDSNMYHIHDQSLPPENETLGPGIVPPPLPFLRGPLMSMDPRGSFMRRGPPFPPVPPTSVYGSQEYFPRDFAGLPRPLLPMRGPFPMRPFSQYPPPPRAGFFPPPPPPPLSDNRNEVSAELTQLSTVSSTDNQESQEETG</sequence>
<evidence type="ECO:0000256" key="1">
    <source>
        <dbReference type="ARBA" id="ARBA00004389"/>
    </source>
</evidence>
<dbReference type="InterPro" id="IPR006787">
    <property type="entry name" value="Pinin_SDK_N"/>
</dbReference>
<feature type="compositionally biased region" description="Basic and acidic residues" evidence="9">
    <location>
        <begin position="916"/>
        <end position="926"/>
    </location>
</feature>
<keyword evidence="4" id="KW-0256">Endoplasmic reticulum</keyword>
<dbReference type="OrthoDB" id="3548878at2759"/>
<protein>
    <submittedName>
        <fullName evidence="11">Pinin</fullName>
    </submittedName>
</protein>
<feature type="region of interest" description="Disordered" evidence="9">
    <location>
        <begin position="1456"/>
        <end position="1476"/>
    </location>
</feature>
<feature type="coiled-coil region" evidence="8">
    <location>
        <begin position="1070"/>
        <end position="1216"/>
    </location>
</feature>
<dbReference type="InterPro" id="IPR051500">
    <property type="entry name" value="cTAGE_MIA/OTOR"/>
</dbReference>
<evidence type="ECO:0000256" key="2">
    <source>
        <dbReference type="ARBA" id="ARBA00022443"/>
    </source>
</evidence>
<evidence type="ECO:0000256" key="4">
    <source>
        <dbReference type="ARBA" id="ARBA00022824"/>
    </source>
</evidence>
<feature type="region of interest" description="Disordered" evidence="9">
    <location>
        <begin position="425"/>
        <end position="478"/>
    </location>
</feature>
<feature type="region of interest" description="Disordered" evidence="9">
    <location>
        <begin position="680"/>
        <end position="701"/>
    </location>
</feature>
<feature type="region of interest" description="Disordered" evidence="9">
    <location>
        <begin position="860"/>
        <end position="883"/>
    </location>
</feature>
<feature type="compositionally biased region" description="Basic and acidic residues" evidence="9">
    <location>
        <begin position="120"/>
        <end position="139"/>
    </location>
</feature>
<evidence type="ECO:0000256" key="6">
    <source>
        <dbReference type="ARBA" id="ARBA00023180"/>
    </source>
</evidence>
<feature type="region of interest" description="Disordered" evidence="9">
    <location>
        <begin position="1596"/>
        <end position="1651"/>
    </location>
</feature>
<dbReference type="Gene3D" id="2.30.30.40">
    <property type="entry name" value="SH3 Domains"/>
    <property type="match status" value="1"/>
</dbReference>
<feature type="region of interest" description="Disordered" evidence="9">
    <location>
        <begin position="807"/>
        <end position="833"/>
    </location>
</feature>
<feature type="coiled-coil region" evidence="8">
    <location>
        <begin position="1273"/>
        <end position="1395"/>
    </location>
</feature>
<dbReference type="GO" id="GO:0009306">
    <property type="term" value="P:protein secretion"/>
    <property type="evidence" value="ECO:0007669"/>
    <property type="project" value="TreeGrafter"/>
</dbReference>
<name>V8NRH5_OPHHA</name>
<feature type="compositionally biased region" description="Basic and acidic residues" evidence="9">
    <location>
        <begin position="87"/>
        <end position="100"/>
    </location>
</feature>
<feature type="compositionally biased region" description="Acidic residues" evidence="9">
    <location>
        <begin position="351"/>
        <end position="361"/>
    </location>
</feature>
<dbReference type="InterPro" id="IPR001452">
    <property type="entry name" value="SH3_domain"/>
</dbReference>
<keyword evidence="5 8" id="KW-0175">Coiled coil</keyword>
<feature type="compositionally biased region" description="Basic and acidic residues" evidence="9">
    <location>
        <begin position="277"/>
        <end position="315"/>
    </location>
</feature>
<dbReference type="SUPFAM" id="SSF50044">
    <property type="entry name" value="SH3-domain"/>
    <property type="match status" value="1"/>
</dbReference>
<dbReference type="PROSITE" id="PS50002">
    <property type="entry name" value="SH3"/>
    <property type="match status" value="1"/>
</dbReference>
<dbReference type="GO" id="GO:0005789">
    <property type="term" value="C:endoplasmic reticulum membrane"/>
    <property type="evidence" value="ECO:0007669"/>
    <property type="project" value="UniProtKB-SubCell"/>
</dbReference>
<dbReference type="PANTHER" id="PTHR23158">
    <property type="entry name" value="MELANOMA INHIBITORY ACTIVITY-RELATED"/>
    <property type="match status" value="1"/>
</dbReference>
<evidence type="ECO:0000256" key="7">
    <source>
        <dbReference type="PROSITE-ProRule" id="PRU00192"/>
    </source>
</evidence>
<dbReference type="Pfam" id="PF04697">
    <property type="entry name" value="Pinin_SDK_N"/>
    <property type="match status" value="1"/>
</dbReference>
<dbReference type="InterPro" id="IPR036028">
    <property type="entry name" value="SH3-like_dom_sf"/>
</dbReference>
<feature type="compositionally biased region" description="Basic and acidic residues" evidence="9">
    <location>
        <begin position="362"/>
        <end position="380"/>
    </location>
</feature>
<evidence type="ECO:0000256" key="8">
    <source>
        <dbReference type="SAM" id="Coils"/>
    </source>
</evidence>
<evidence type="ECO:0000313" key="12">
    <source>
        <dbReference type="Proteomes" id="UP000018936"/>
    </source>
</evidence>
<dbReference type="GO" id="GO:0035459">
    <property type="term" value="P:vesicle cargo loading"/>
    <property type="evidence" value="ECO:0007669"/>
    <property type="project" value="TreeGrafter"/>
</dbReference>
<comment type="subcellular location">
    <subcellularLocation>
        <location evidence="1">Endoplasmic reticulum membrane</location>
        <topology evidence="1">Single-pass membrane protein</topology>
    </subcellularLocation>
</comment>
<feature type="region of interest" description="Disordered" evidence="9">
    <location>
        <begin position="333"/>
        <end position="380"/>
    </location>
</feature>
<feature type="compositionally biased region" description="Basic and acidic residues" evidence="9">
    <location>
        <begin position="815"/>
        <end position="833"/>
    </location>
</feature>
<dbReference type="PANTHER" id="PTHR23158:SF38">
    <property type="entry name" value="MELANOMA INHIBITORY ACTIVITY PROTEIN 2"/>
    <property type="match status" value="1"/>
</dbReference>
<feature type="compositionally biased region" description="Basic and acidic residues" evidence="9">
    <location>
        <begin position="25"/>
        <end position="36"/>
    </location>
</feature>
<reference evidence="11 12" key="1">
    <citation type="journal article" date="2013" name="Proc. Natl. Acad. Sci. U.S.A.">
        <title>The king cobra genome reveals dynamic gene evolution and adaptation in the snake venom system.</title>
        <authorList>
            <person name="Vonk F.J."/>
            <person name="Casewell N.R."/>
            <person name="Henkel C.V."/>
            <person name="Heimberg A.M."/>
            <person name="Jansen H.J."/>
            <person name="McCleary R.J."/>
            <person name="Kerkkamp H.M."/>
            <person name="Vos R.A."/>
            <person name="Guerreiro I."/>
            <person name="Calvete J.J."/>
            <person name="Wuster W."/>
            <person name="Woods A.E."/>
            <person name="Logan J.M."/>
            <person name="Harrison R.A."/>
            <person name="Castoe T.A."/>
            <person name="de Koning A.P."/>
            <person name="Pollock D.D."/>
            <person name="Yandell M."/>
            <person name="Calderon D."/>
            <person name="Renjifo C."/>
            <person name="Currier R.B."/>
            <person name="Salgado D."/>
            <person name="Pla D."/>
            <person name="Sanz L."/>
            <person name="Hyder A.S."/>
            <person name="Ribeiro J.M."/>
            <person name="Arntzen J.W."/>
            <person name="van den Thillart G.E."/>
            <person name="Boetzer M."/>
            <person name="Pirovano W."/>
            <person name="Dirks R.P."/>
            <person name="Spaink H.P."/>
            <person name="Duboule D."/>
            <person name="McGlinn E."/>
            <person name="Kini R.M."/>
            <person name="Richardson M.K."/>
        </authorList>
    </citation>
    <scope>NUCLEOTIDE SEQUENCE</scope>
    <source>
        <tissue evidence="11">Blood</tissue>
    </source>
</reference>
<evidence type="ECO:0000256" key="5">
    <source>
        <dbReference type="ARBA" id="ARBA00023054"/>
    </source>
</evidence>
<evidence type="ECO:0000256" key="3">
    <source>
        <dbReference type="ARBA" id="ARBA00022729"/>
    </source>
</evidence>
<keyword evidence="12" id="KW-1185">Reference proteome</keyword>
<dbReference type="GO" id="GO:0006888">
    <property type="term" value="P:endoplasmic reticulum to Golgi vesicle-mediated transport"/>
    <property type="evidence" value="ECO:0007669"/>
    <property type="project" value="TreeGrafter"/>
</dbReference>
<comment type="caution">
    <text evidence="11">The sequence shown here is derived from an EMBL/GenBank/DDBJ whole genome shotgun (WGS) entry which is preliminary data.</text>
</comment>
<feature type="region of interest" description="Disordered" evidence="9">
    <location>
        <begin position="914"/>
        <end position="996"/>
    </location>
</feature>
<feature type="region of interest" description="Disordered" evidence="9">
    <location>
        <begin position="25"/>
        <end position="139"/>
    </location>
</feature>
<feature type="compositionally biased region" description="Polar residues" evidence="9">
    <location>
        <begin position="952"/>
        <end position="980"/>
    </location>
</feature>
<dbReference type="GO" id="GO:0070971">
    <property type="term" value="C:endoplasmic reticulum exit site"/>
    <property type="evidence" value="ECO:0007669"/>
    <property type="project" value="TreeGrafter"/>
</dbReference>
<evidence type="ECO:0000313" key="11">
    <source>
        <dbReference type="EMBL" id="ETE64147.1"/>
    </source>
</evidence>
<evidence type="ECO:0000256" key="9">
    <source>
        <dbReference type="SAM" id="MobiDB-lite"/>
    </source>
</evidence>
<feature type="compositionally biased region" description="Basic and acidic residues" evidence="9">
    <location>
        <begin position="446"/>
        <end position="456"/>
    </location>
</feature>
<feature type="region of interest" description="Disordered" evidence="9">
    <location>
        <begin position="277"/>
        <end position="316"/>
    </location>
</feature>
<evidence type="ECO:0000259" key="10">
    <source>
        <dbReference type="PROSITE" id="PS50002"/>
    </source>
</evidence>
<keyword evidence="6" id="KW-0325">Glycoprotein</keyword>
<accession>V8NRH5</accession>
<feature type="compositionally biased region" description="Polar residues" evidence="9">
    <location>
        <begin position="1631"/>
        <end position="1644"/>
    </location>
</feature>
<dbReference type="Pfam" id="PF04696">
    <property type="entry name" value="Pinin_SDK_memA"/>
    <property type="match status" value="1"/>
</dbReference>
<feature type="compositionally biased region" description="Pro residues" evidence="9">
    <location>
        <begin position="1603"/>
        <end position="1621"/>
    </location>
</feature>
<feature type="compositionally biased region" description="Acidic residues" evidence="9">
    <location>
        <begin position="457"/>
        <end position="467"/>
    </location>
</feature>
<keyword evidence="3" id="KW-0732">Signal</keyword>
<dbReference type="EMBL" id="AZIM01002372">
    <property type="protein sequence ID" value="ETE64147.1"/>
    <property type="molecule type" value="Genomic_DNA"/>
</dbReference>